<evidence type="ECO:0000313" key="5">
    <source>
        <dbReference type="Proteomes" id="UP000003157"/>
    </source>
</evidence>
<gene>
    <name evidence="4" type="ORF">HMPREF9488_00219</name>
</gene>
<keyword evidence="5" id="KW-1185">Reference proteome</keyword>
<dbReference type="Proteomes" id="UP000003157">
    <property type="component" value="Unassembled WGS sequence"/>
</dbReference>
<dbReference type="GeneID" id="78229356"/>
<dbReference type="OrthoDB" id="9813771at2"/>
<dbReference type="PANTHER" id="PTHR16301:SF20">
    <property type="entry name" value="IMPACT FAMILY MEMBER YIGZ"/>
    <property type="match status" value="1"/>
</dbReference>
<dbReference type="AlphaFoldDB" id="E7G631"/>
<evidence type="ECO:0000256" key="1">
    <source>
        <dbReference type="ARBA" id="ARBA00007665"/>
    </source>
</evidence>
<dbReference type="Gene3D" id="3.30.230.30">
    <property type="entry name" value="Impact, N-terminal domain"/>
    <property type="match status" value="1"/>
</dbReference>
<evidence type="ECO:0000259" key="2">
    <source>
        <dbReference type="Pfam" id="PF01205"/>
    </source>
</evidence>
<dbReference type="STRING" id="100884.GCA_000269565_01481"/>
<dbReference type="SUPFAM" id="SSF54211">
    <property type="entry name" value="Ribosomal protein S5 domain 2-like"/>
    <property type="match status" value="1"/>
</dbReference>
<dbReference type="NCBIfam" id="TIGR00257">
    <property type="entry name" value="IMPACT_YIGZ"/>
    <property type="match status" value="1"/>
</dbReference>
<dbReference type="InterPro" id="IPR035647">
    <property type="entry name" value="EFG_III/V"/>
</dbReference>
<reference evidence="4 5" key="1">
    <citation type="submission" date="2010-12" db="EMBL/GenBank/DDBJ databases">
        <title>The Genome Sequence of Coprobacillus sp. strain 29_1.</title>
        <authorList>
            <consortium name="The Broad Institute Genome Sequencing Platform"/>
            <person name="Earl A."/>
            <person name="Ward D."/>
            <person name="Feldgarden M."/>
            <person name="Gevers D."/>
            <person name="Daigneault M."/>
            <person name="Sibley C.D."/>
            <person name="White A."/>
            <person name="Strauss J."/>
            <person name="Allen-Vercoe E."/>
            <person name="Young S.K."/>
            <person name="Zeng Q."/>
            <person name="Gargeya S."/>
            <person name="Fitzgerald M."/>
            <person name="Haas B."/>
            <person name="Abouelleil A."/>
            <person name="Alvarado L."/>
            <person name="Arachchi H.M."/>
            <person name="Berlin A."/>
            <person name="Brown A."/>
            <person name="Chapman S.B."/>
            <person name="Chen Z."/>
            <person name="Dunbar C."/>
            <person name="Freedman E."/>
            <person name="Gearin G."/>
            <person name="Gellesch M."/>
            <person name="Goldberg J."/>
            <person name="Griggs A."/>
            <person name="Gujja S."/>
            <person name="Heilman E."/>
            <person name="Heiman D."/>
            <person name="Howarth C."/>
            <person name="Larson L."/>
            <person name="Lui A."/>
            <person name="MacDonald P.J.P."/>
            <person name="Mehta T."/>
            <person name="Montmayeur A."/>
            <person name="Murphy C."/>
            <person name="Neiman D."/>
            <person name="Pearson M."/>
            <person name="Priest M."/>
            <person name="Roberts A."/>
            <person name="Saif S."/>
            <person name="Shea T."/>
            <person name="Shenoy N."/>
            <person name="Sisk P."/>
            <person name="Stolte C."/>
            <person name="Sykes S."/>
            <person name="White J."/>
            <person name="Yandava C."/>
            <person name="Nusbaum C."/>
            <person name="Birren B."/>
        </authorList>
    </citation>
    <scope>NUCLEOTIDE SEQUENCE [LARGE SCALE GENOMIC DNA]</scope>
    <source>
        <strain evidence="4 5">29_1</strain>
    </source>
</reference>
<dbReference type="InterPro" id="IPR023582">
    <property type="entry name" value="Impact"/>
</dbReference>
<evidence type="ECO:0000259" key="3">
    <source>
        <dbReference type="Pfam" id="PF09186"/>
    </source>
</evidence>
<proteinExistence type="inferred from homology"/>
<dbReference type="eggNOG" id="COG1739">
    <property type="taxonomic scope" value="Bacteria"/>
</dbReference>
<dbReference type="InterPro" id="IPR015269">
    <property type="entry name" value="UPF0029_Impact_C"/>
</dbReference>
<feature type="domain" description="Impact N-terminal" evidence="2">
    <location>
        <begin position="15"/>
        <end position="115"/>
    </location>
</feature>
<dbReference type="SUPFAM" id="SSF54980">
    <property type="entry name" value="EF-G C-terminal domain-like"/>
    <property type="match status" value="1"/>
</dbReference>
<dbReference type="GO" id="GO:0006446">
    <property type="term" value="P:regulation of translational initiation"/>
    <property type="evidence" value="ECO:0007669"/>
    <property type="project" value="TreeGrafter"/>
</dbReference>
<comment type="similarity">
    <text evidence="1">Belongs to the IMPACT family.</text>
</comment>
<sequence>MISVKEVTTHTIVIKKSEFVCHLIPCSDIEQAKSLIAQYSDLEATHNCVAYIIGSHERANDDGEPSQTAGMPMLNVLKMQNLTNIIAIVTRYFGGIKLGAGGLTRAYTQSVAEALKHAEIVEKELVDLYKIFIDYSHTRKFEHLLKQQNIKCLSQEYNEQVSYLCYLRNTSFLDQIQEITSNQFSYEKIGSDYIEKEN</sequence>
<comment type="caution">
    <text evidence="4">The sequence shown here is derived from an EMBL/GenBank/DDBJ whole genome shotgun (WGS) entry which is preliminary data.</text>
</comment>
<dbReference type="InterPro" id="IPR036956">
    <property type="entry name" value="Impact_N_sf"/>
</dbReference>
<evidence type="ECO:0000313" key="4">
    <source>
        <dbReference type="EMBL" id="EFW06682.1"/>
    </source>
</evidence>
<dbReference type="InterPro" id="IPR020569">
    <property type="entry name" value="UPF0029_Impact_CS"/>
</dbReference>
<dbReference type="GO" id="GO:0005737">
    <property type="term" value="C:cytoplasm"/>
    <property type="evidence" value="ECO:0007669"/>
    <property type="project" value="TreeGrafter"/>
</dbReference>
<name>E7G631_9FIRM</name>
<dbReference type="HOGENOM" id="CLU_083552_2_1_9"/>
<dbReference type="Gene3D" id="3.30.70.240">
    <property type="match status" value="1"/>
</dbReference>
<evidence type="ECO:0008006" key="6">
    <source>
        <dbReference type="Google" id="ProtNLM"/>
    </source>
</evidence>
<dbReference type="Pfam" id="PF01205">
    <property type="entry name" value="Impact_N"/>
    <property type="match status" value="1"/>
</dbReference>
<dbReference type="PANTHER" id="PTHR16301">
    <property type="entry name" value="IMPACT-RELATED"/>
    <property type="match status" value="1"/>
</dbReference>
<feature type="domain" description="UPF0029" evidence="3">
    <location>
        <begin position="132"/>
        <end position="183"/>
    </location>
</feature>
<protein>
    <recommendedName>
        <fullName evidence="6">Impact N-terminal domain-containing protein</fullName>
    </recommendedName>
</protein>
<dbReference type="EMBL" id="ADKX01000001">
    <property type="protein sequence ID" value="EFW06682.1"/>
    <property type="molecule type" value="Genomic_DNA"/>
</dbReference>
<dbReference type="PROSITE" id="PS00910">
    <property type="entry name" value="UPF0029"/>
    <property type="match status" value="1"/>
</dbReference>
<dbReference type="RefSeq" id="WP_008787347.1">
    <property type="nucleotide sequence ID" value="NZ_AKCB01000001.1"/>
</dbReference>
<dbReference type="InterPro" id="IPR020568">
    <property type="entry name" value="Ribosomal_Su5_D2-typ_SF"/>
</dbReference>
<accession>E7G631</accession>
<dbReference type="InterPro" id="IPR015796">
    <property type="entry name" value="Impact_YigZ-like"/>
</dbReference>
<organism evidence="4 5">
    <name type="scientific">Coprobacillus cateniformis</name>
    <dbReference type="NCBI Taxonomy" id="100884"/>
    <lineage>
        <taxon>Bacteria</taxon>
        <taxon>Bacillati</taxon>
        <taxon>Bacillota</taxon>
        <taxon>Erysipelotrichia</taxon>
        <taxon>Erysipelotrichales</taxon>
        <taxon>Coprobacillaceae</taxon>
        <taxon>Coprobacillus</taxon>
    </lineage>
</organism>
<dbReference type="Pfam" id="PF09186">
    <property type="entry name" value="DUF1949"/>
    <property type="match status" value="1"/>
</dbReference>
<dbReference type="InterPro" id="IPR001498">
    <property type="entry name" value="Impact_N"/>
</dbReference>